<feature type="domain" description="O-GlcNAc transferase C-terminal" evidence="9">
    <location>
        <begin position="371"/>
        <end position="530"/>
    </location>
</feature>
<dbReference type="EC" id="2.4.1.255" evidence="3"/>
<dbReference type="SMART" id="SM00028">
    <property type="entry name" value="TPR"/>
    <property type="match status" value="7"/>
</dbReference>
<keyword evidence="6" id="KW-0677">Repeat</keyword>
<dbReference type="InterPro" id="IPR019734">
    <property type="entry name" value="TPR_rpt"/>
</dbReference>
<dbReference type="InterPro" id="IPR037919">
    <property type="entry name" value="OGT"/>
</dbReference>
<evidence type="ECO:0000256" key="3">
    <source>
        <dbReference type="ARBA" id="ARBA00011970"/>
    </source>
</evidence>
<proteinExistence type="inferred from homology"/>
<keyword evidence="11" id="KW-1185">Reference proteome</keyword>
<reference evidence="10 11" key="1">
    <citation type="journal article" date="2013" name="Genome Announc.">
        <title>Draft Genome Sequence of Sphingobium quisquiliarum Strain P25T, a Novel Hexachlorocyclohexane (HCH)-Degrading Bacterium Isolated from an HCH Dumpsite.</title>
        <authorList>
            <person name="Kumar Singh A."/>
            <person name="Sangwan N."/>
            <person name="Sharma A."/>
            <person name="Gupta V."/>
            <person name="Khurana J.P."/>
            <person name="Lal R."/>
        </authorList>
    </citation>
    <scope>NUCLEOTIDE SEQUENCE [LARGE SCALE GENOMIC DNA]</scope>
    <source>
        <strain evidence="10 11">P25</strain>
    </source>
</reference>
<feature type="repeat" description="TPR" evidence="8">
    <location>
        <begin position="229"/>
        <end position="262"/>
    </location>
</feature>
<gene>
    <name evidence="10" type="ORF">L288_02300</name>
</gene>
<organism evidence="10 11">
    <name type="scientific">Sphingobium quisquiliarum P25</name>
    <dbReference type="NCBI Taxonomy" id="1329909"/>
    <lineage>
        <taxon>Bacteria</taxon>
        <taxon>Pseudomonadati</taxon>
        <taxon>Pseudomonadota</taxon>
        <taxon>Alphaproteobacteria</taxon>
        <taxon>Sphingomonadales</taxon>
        <taxon>Sphingomonadaceae</taxon>
        <taxon>Sphingobium</taxon>
    </lineage>
</organism>
<dbReference type="GO" id="GO:0006493">
    <property type="term" value="P:protein O-linked glycosylation"/>
    <property type="evidence" value="ECO:0007669"/>
    <property type="project" value="InterPro"/>
</dbReference>
<dbReference type="PROSITE" id="PS50005">
    <property type="entry name" value="TPR"/>
    <property type="match status" value="4"/>
</dbReference>
<keyword evidence="5" id="KW-0808">Transferase</keyword>
<comment type="caution">
    <text evidence="10">The sequence shown here is derived from an EMBL/GenBank/DDBJ whole genome shotgun (WGS) entry which is preliminary data.</text>
</comment>
<evidence type="ECO:0000256" key="7">
    <source>
        <dbReference type="ARBA" id="ARBA00022803"/>
    </source>
</evidence>
<dbReference type="Pfam" id="PF13432">
    <property type="entry name" value="TPR_16"/>
    <property type="match status" value="3"/>
</dbReference>
<evidence type="ECO:0000313" key="10">
    <source>
        <dbReference type="EMBL" id="EQB13809.1"/>
    </source>
</evidence>
<protein>
    <recommendedName>
        <fullName evidence="3">protein O-GlcNAc transferase</fullName>
        <ecNumber evidence="3">2.4.1.255</ecNumber>
    </recommendedName>
</protein>
<dbReference type="Pfam" id="PF13844">
    <property type="entry name" value="Glyco_transf_41"/>
    <property type="match status" value="2"/>
</dbReference>
<evidence type="ECO:0000313" key="11">
    <source>
        <dbReference type="Proteomes" id="UP000015525"/>
    </source>
</evidence>
<dbReference type="PANTHER" id="PTHR44366">
    <property type="entry name" value="UDP-N-ACETYLGLUCOSAMINE--PEPTIDE N-ACETYLGLUCOSAMINYLTRANSFERASE 110 KDA SUBUNIT"/>
    <property type="match status" value="1"/>
</dbReference>
<sequence length="754" mass="83578">MSGGLEAIFLKAKRAEKRGDGGEARRLLEEVLARHPNNRKAHNELSRLRQPEQDPQTFLQAELAEIGKLHADADYEQMAIRSEKLARTFPQLSALQGVLGVAYLGLDNPALASTALRKAIESHPSDPVHHNNLGIALRQMGQLQEAEACYLEATRLNPDYAQAWYNLANLYAAQDRPDSAADAYGAALAIQPDYADVHYNLGNLHRENRRYAQAMDCYERLTRLRPYHFDGWTNLASAQLAEGRTESAIASFRQAASIDPANGRAFINLANGLTLAGALNEAHEAFSRAHDILPSDHHVSAQLLYLEAHICDWTRRDQFSALPIQAAKGNDPIPPFIALPFEDDPARLFARARIVAQAAMPNRSPAFAPPDRQPGGKIRIGYFSADFHDHATLHLMSGLLREHDRERFEIRAYSFGADDGSGRRQALLTYLDAFTDIREMSDAEVLERVRADALDIAVDLKGHTRDARLSLFAGRMAPVQIGYLGYPGTIGANFLDYIVADEVVVPAGAEVHYAEQVIRLPGSYQTNDDHRTIGYCPADRTELGLPRDGFVFCCFNQNWKIGPREFDIWMRLLKQVEGSVLWLIRSNPWAQVNLQEQARLRGVDPARLVFAEKMPHADHLARHIHADLFLDTFVVNAHTTASDALWGGLPMLTVAGEQFASRVGASLLSALDMPDLIASSPDHYEAMALELAHSPEKLAALKARLAVNRKSSPLFDTTAHTRSLEAAYEAAHERRLQGLAPAHITIGHDGMVFE</sequence>
<name>T0IVV3_9SPHN</name>
<evidence type="ECO:0000256" key="8">
    <source>
        <dbReference type="PROSITE-ProRule" id="PRU00339"/>
    </source>
</evidence>
<evidence type="ECO:0000256" key="4">
    <source>
        <dbReference type="ARBA" id="ARBA00022676"/>
    </source>
</evidence>
<dbReference type="InterPro" id="IPR029489">
    <property type="entry name" value="OGT/SEC/SPY_C"/>
</dbReference>
<feature type="domain" description="O-GlcNAc transferase C-terminal" evidence="9">
    <location>
        <begin position="539"/>
        <end position="723"/>
    </location>
</feature>
<comment type="similarity">
    <text evidence="2">Belongs to the glycosyltransferase 41 family. O-GlcNAc transferase subfamily.</text>
</comment>
<feature type="repeat" description="TPR" evidence="8">
    <location>
        <begin position="127"/>
        <end position="160"/>
    </location>
</feature>
<dbReference type="Proteomes" id="UP000015525">
    <property type="component" value="Unassembled WGS sequence"/>
</dbReference>
<feature type="repeat" description="TPR" evidence="8">
    <location>
        <begin position="195"/>
        <end position="228"/>
    </location>
</feature>
<accession>T0IVV3</accession>
<evidence type="ECO:0000259" key="9">
    <source>
        <dbReference type="Pfam" id="PF13844"/>
    </source>
</evidence>
<dbReference type="SUPFAM" id="SSF48452">
    <property type="entry name" value="TPR-like"/>
    <property type="match status" value="1"/>
</dbReference>
<feature type="repeat" description="TPR" evidence="8">
    <location>
        <begin position="161"/>
        <end position="194"/>
    </location>
</feature>
<evidence type="ECO:0000256" key="2">
    <source>
        <dbReference type="ARBA" id="ARBA00005386"/>
    </source>
</evidence>
<evidence type="ECO:0000256" key="6">
    <source>
        <dbReference type="ARBA" id="ARBA00022737"/>
    </source>
</evidence>
<dbReference type="InterPro" id="IPR011990">
    <property type="entry name" value="TPR-like_helical_dom_sf"/>
</dbReference>
<dbReference type="Gene3D" id="1.25.40.10">
    <property type="entry name" value="Tetratricopeptide repeat domain"/>
    <property type="match status" value="4"/>
</dbReference>
<dbReference type="GO" id="GO:0097363">
    <property type="term" value="F:protein O-acetylglucosaminyltransferase activity"/>
    <property type="evidence" value="ECO:0007669"/>
    <property type="project" value="UniProtKB-EC"/>
</dbReference>
<dbReference type="PATRIC" id="fig|1329909.3.peg.431"/>
<dbReference type="Gene3D" id="3.40.50.2000">
    <property type="entry name" value="Glycogen Phosphorylase B"/>
    <property type="match status" value="1"/>
</dbReference>
<keyword evidence="4" id="KW-0328">Glycosyltransferase</keyword>
<comment type="pathway">
    <text evidence="1">Protein modification; protein glycosylation.</text>
</comment>
<dbReference type="RefSeq" id="WP_021236782.1">
    <property type="nucleotide sequence ID" value="NZ_ATHO01000014.1"/>
</dbReference>
<dbReference type="Gene3D" id="3.40.50.11380">
    <property type="match status" value="1"/>
</dbReference>
<evidence type="ECO:0000256" key="1">
    <source>
        <dbReference type="ARBA" id="ARBA00004922"/>
    </source>
</evidence>
<evidence type="ECO:0000256" key="5">
    <source>
        <dbReference type="ARBA" id="ARBA00022679"/>
    </source>
</evidence>
<dbReference type="EMBL" id="ATHO01000014">
    <property type="protein sequence ID" value="EQB13809.1"/>
    <property type="molecule type" value="Genomic_DNA"/>
</dbReference>
<dbReference type="PANTHER" id="PTHR44366:SF1">
    <property type="entry name" value="UDP-N-ACETYLGLUCOSAMINE--PEPTIDE N-ACETYLGLUCOSAMINYLTRANSFERASE 110 KDA SUBUNIT"/>
    <property type="match status" value="1"/>
</dbReference>
<keyword evidence="7 8" id="KW-0802">TPR repeat</keyword>
<dbReference type="AlphaFoldDB" id="T0IVV3"/>